<dbReference type="Gene3D" id="3.40.50.1700">
    <property type="entry name" value="Glycoside hydrolase family 3 C-terminal domain"/>
    <property type="match status" value="1"/>
</dbReference>
<comment type="pathway">
    <text evidence="3">Glycan metabolism; cellulose degradation.</text>
</comment>
<evidence type="ECO:0000256" key="1">
    <source>
        <dbReference type="ARBA" id="ARBA00000448"/>
    </source>
</evidence>
<keyword evidence="9" id="KW-0325">Glycoprotein</keyword>
<evidence type="ECO:0000256" key="15">
    <source>
        <dbReference type="ARBA" id="ARBA00041276"/>
    </source>
</evidence>
<dbReference type="InterPro" id="IPR036881">
    <property type="entry name" value="Glyco_hydro_3_C_sf"/>
</dbReference>
<evidence type="ECO:0000256" key="17">
    <source>
        <dbReference type="ARBA" id="ARBA00041808"/>
    </source>
</evidence>
<dbReference type="PANTHER" id="PTHR42715:SF12">
    <property type="entry name" value="BETA-GLUCOSIDASE G-RELATED"/>
    <property type="match status" value="1"/>
</dbReference>
<dbReference type="Pfam" id="PF00933">
    <property type="entry name" value="Glyco_hydro_3"/>
    <property type="match status" value="1"/>
</dbReference>
<dbReference type="InterPro" id="IPR026891">
    <property type="entry name" value="Fn3-like"/>
</dbReference>
<dbReference type="SUPFAM" id="SSF51445">
    <property type="entry name" value="(Trans)glycosidases"/>
    <property type="match status" value="1"/>
</dbReference>
<organism evidence="20 21">
    <name type="scientific">Neonectria magnoliae</name>
    <dbReference type="NCBI Taxonomy" id="2732573"/>
    <lineage>
        <taxon>Eukaryota</taxon>
        <taxon>Fungi</taxon>
        <taxon>Dikarya</taxon>
        <taxon>Ascomycota</taxon>
        <taxon>Pezizomycotina</taxon>
        <taxon>Sordariomycetes</taxon>
        <taxon>Hypocreomycetidae</taxon>
        <taxon>Hypocreales</taxon>
        <taxon>Nectriaceae</taxon>
        <taxon>Neonectria</taxon>
    </lineage>
</organism>
<dbReference type="InterPro" id="IPR017853">
    <property type="entry name" value="GH"/>
</dbReference>
<evidence type="ECO:0000256" key="10">
    <source>
        <dbReference type="ARBA" id="ARBA00023277"/>
    </source>
</evidence>
<dbReference type="EC" id="3.2.1.21" evidence="5"/>
<dbReference type="PANTHER" id="PTHR42715">
    <property type="entry name" value="BETA-GLUCOSIDASE"/>
    <property type="match status" value="1"/>
</dbReference>
<reference evidence="20 21" key="1">
    <citation type="journal article" date="2025" name="Microbiol. Resour. Announc.">
        <title>Draft genome sequences for Neonectria magnoliae and Neonectria punicea, canker pathogens of Liriodendron tulipifera and Acer saccharum in West Virginia.</title>
        <authorList>
            <person name="Petronek H.M."/>
            <person name="Kasson M.T."/>
            <person name="Metheny A.M."/>
            <person name="Stauder C.M."/>
            <person name="Lovett B."/>
            <person name="Lynch S.C."/>
            <person name="Garnas J.R."/>
            <person name="Kasson L.R."/>
            <person name="Stajich J.E."/>
        </authorList>
    </citation>
    <scope>NUCLEOTIDE SEQUENCE [LARGE SCALE GENOMIC DNA]</scope>
    <source>
        <strain evidence="20 21">NRRL 64651</strain>
    </source>
</reference>
<feature type="signal peptide" evidence="18">
    <location>
        <begin position="1"/>
        <end position="16"/>
    </location>
</feature>
<evidence type="ECO:0000313" key="21">
    <source>
        <dbReference type="Proteomes" id="UP001498421"/>
    </source>
</evidence>
<evidence type="ECO:0000256" key="14">
    <source>
        <dbReference type="ARBA" id="ARBA00039579"/>
    </source>
</evidence>
<comment type="similarity">
    <text evidence="4">Belongs to the glycosyl hydrolase 3 family.</text>
</comment>
<keyword evidence="10" id="KW-0119">Carbohydrate metabolism</keyword>
<evidence type="ECO:0000256" key="16">
    <source>
        <dbReference type="ARBA" id="ARBA00041601"/>
    </source>
</evidence>
<dbReference type="SUPFAM" id="SSF52279">
    <property type="entry name" value="Beta-D-glucan exohydrolase, C-terminal domain"/>
    <property type="match status" value="1"/>
</dbReference>
<dbReference type="InterPro" id="IPR013783">
    <property type="entry name" value="Ig-like_fold"/>
</dbReference>
<evidence type="ECO:0000256" key="7">
    <source>
        <dbReference type="ARBA" id="ARBA00022729"/>
    </source>
</evidence>
<evidence type="ECO:0000256" key="2">
    <source>
        <dbReference type="ARBA" id="ARBA00004613"/>
    </source>
</evidence>
<dbReference type="InterPro" id="IPR050288">
    <property type="entry name" value="Cellulose_deg_GH3"/>
</dbReference>
<keyword evidence="11" id="KW-0326">Glycosidase</keyword>
<dbReference type="EMBL" id="JAZAVK010000237">
    <property type="protein sequence ID" value="KAK7415584.1"/>
    <property type="molecule type" value="Genomic_DNA"/>
</dbReference>
<feature type="chain" id="PRO_5046773099" description="Probable beta-glucosidase G" evidence="18">
    <location>
        <begin position="17"/>
        <end position="782"/>
    </location>
</feature>
<accession>A0ABR1H391</accession>
<dbReference type="Pfam" id="PF01915">
    <property type="entry name" value="Glyco_hydro_3_C"/>
    <property type="match status" value="1"/>
</dbReference>
<evidence type="ECO:0000256" key="5">
    <source>
        <dbReference type="ARBA" id="ARBA00012744"/>
    </source>
</evidence>
<name>A0ABR1H391_9HYPO</name>
<dbReference type="Proteomes" id="UP001498421">
    <property type="component" value="Unassembled WGS sequence"/>
</dbReference>
<keyword evidence="21" id="KW-1185">Reference proteome</keyword>
<keyword evidence="6" id="KW-0964">Secreted</keyword>
<evidence type="ECO:0000256" key="13">
    <source>
        <dbReference type="ARBA" id="ARBA00024983"/>
    </source>
</evidence>
<evidence type="ECO:0000256" key="3">
    <source>
        <dbReference type="ARBA" id="ARBA00004987"/>
    </source>
</evidence>
<keyword evidence="12" id="KW-0624">Polysaccharide degradation</keyword>
<evidence type="ECO:0000313" key="20">
    <source>
        <dbReference type="EMBL" id="KAK7415584.1"/>
    </source>
</evidence>
<evidence type="ECO:0000256" key="11">
    <source>
        <dbReference type="ARBA" id="ARBA00023295"/>
    </source>
</evidence>
<comment type="subcellular location">
    <subcellularLocation>
        <location evidence="2">Secreted</location>
    </subcellularLocation>
</comment>
<proteinExistence type="inferred from homology"/>
<feature type="domain" description="Fibronectin type III-like" evidence="19">
    <location>
        <begin position="696"/>
        <end position="768"/>
    </location>
</feature>
<keyword evidence="8" id="KW-0378">Hydrolase</keyword>
<dbReference type="Pfam" id="PF14310">
    <property type="entry name" value="Fn3-like"/>
    <property type="match status" value="1"/>
</dbReference>
<evidence type="ECO:0000256" key="6">
    <source>
        <dbReference type="ARBA" id="ARBA00022525"/>
    </source>
</evidence>
<evidence type="ECO:0000256" key="12">
    <source>
        <dbReference type="ARBA" id="ARBA00023326"/>
    </source>
</evidence>
<comment type="caution">
    <text evidence="20">The sequence shown here is derived from an EMBL/GenBank/DDBJ whole genome shotgun (WGS) entry which is preliminary data.</text>
</comment>
<dbReference type="Gene3D" id="2.60.40.10">
    <property type="entry name" value="Immunoglobulins"/>
    <property type="match status" value="1"/>
</dbReference>
<dbReference type="PRINTS" id="PR00133">
    <property type="entry name" value="GLHYDRLASE3"/>
</dbReference>
<evidence type="ECO:0000256" key="18">
    <source>
        <dbReference type="SAM" id="SignalP"/>
    </source>
</evidence>
<protein>
    <recommendedName>
        <fullName evidence="14">Probable beta-glucosidase G</fullName>
        <ecNumber evidence="5">3.2.1.21</ecNumber>
    </recommendedName>
    <alternativeName>
        <fullName evidence="15">Beta-D-glucoside glucohydrolase G</fullName>
    </alternativeName>
    <alternativeName>
        <fullName evidence="16">Cellobiase G</fullName>
    </alternativeName>
    <alternativeName>
        <fullName evidence="17">Gentiobiase G</fullName>
    </alternativeName>
</protein>
<gene>
    <name evidence="20" type="ORF">QQZ08_012300</name>
</gene>
<dbReference type="SMART" id="SM01217">
    <property type="entry name" value="Fn3_like"/>
    <property type="match status" value="1"/>
</dbReference>
<dbReference type="InterPro" id="IPR002772">
    <property type="entry name" value="Glyco_hydro_3_C"/>
</dbReference>
<evidence type="ECO:0000256" key="9">
    <source>
        <dbReference type="ARBA" id="ARBA00023180"/>
    </source>
</evidence>
<comment type="function">
    <text evidence="13">Beta-glucosidases are one of a number of cellulolytic enzymes involved in the degradation of cellulosic biomass. Catalyzes the last step releasing glucose from the inhibitory cellobiose.</text>
</comment>
<dbReference type="InterPro" id="IPR001764">
    <property type="entry name" value="Glyco_hydro_3_N"/>
</dbReference>
<comment type="catalytic activity">
    <reaction evidence="1">
        <text>Hydrolysis of terminal, non-reducing beta-D-glucosyl residues with release of beta-D-glucose.</text>
        <dbReference type="EC" id="3.2.1.21"/>
    </reaction>
</comment>
<dbReference type="Gene3D" id="3.20.20.300">
    <property type="entry name" value="Glycoside hydrolase, family 3, N-terminal domain"/>
    <property type="match status" value="1"/>
</dbReference>
<evidence type="ECO:0000256" key="4">
    <source>
        <dbReference type="ARBA" id="ARBA00005336"/>
    </source>
</evidence>
<keyword evidence="7 18" id="KW-0732">Signal</keyword>
<evidence type="ECO:0000259" key="19">
    <source>
        <dbReference type="SMART" id="SM01217"/>
    </source>
</evidence>
<evidence type="ECO:0000256" key="8">
    <source>
        <dbReference type="ARBA" id="ARBA00022801"/>
    </source>
</evidence>
<sequence>MALALAILSLLAHCTAVPASVGNGDALVKNAADWKTAFNKADEFVSQLNLTEKINMVTGTLGSSSGCIGNIVPIERLGFQGICLLDGPQAINRADLVSIFPSGLTVAATWDKDMMFQRGRALGEEFRGKGAHVMLGPVAGPLGRHALGGRNWEGFSPDPYLTGRAMEDTIKGIQSVGVQACAKHYIGNEQETQRSNTFTADGAETDAISSNIDDRTLHELYLWPFADAVRAGVVSFMCSYNRLNQTYACENEAILKNILRDELGFKGYVMSDWFATHSGAKSINAGLDLNMPGVLDIASLETGASYWGANITEYINDGTVFQQRLDDMVRKIMAPYYLLSQDSSDYPTVDPSLPFSMAASSGASVGSNVPSRDVRGDHAALIRQLASEGTVLLKNTNSTLPLQFPKSIGIFGNDAVDPTHGLTYGGEAYEIGTIDIGGGSGTGRHVYLVSPLEAVRAQATKLGARLQHIIHNKALAADNFLSLYPVPEVCLVFLGTFASEGWDRAEYEADWNSTLVVENIAKRCQNTVVITHSAGITTMPWADNENVTAIIAAHLPGQESGNSIVDILWGNVNPSAKLPYSIPINETDYDIPIVNLTEAEVTSPDSWQADFTEGQFIDYRHLDAYGIDPLYEFGFGLSYTTFELQSQLRVDKLVKDPAARPSKAKTSTPGGNDMLWETIARVRSRVTNTGPVAGGTVPQLYVSFPQSGVPTGTPIQVLRGFEKVFLEPGQSADVAFELRRRDVSFWDVEVQDWVIPTGSFELRLGFSSRDIKSTVNVVIRAY</sequence>
<dbReference type="InterPro" id="IPR036962">
    <property type="entry name" value="Glyco_hydro_3_N_sf"/>
</dbReference>